<dbReference type="PROSITE" id="PS50966">
    <property type="entry name" value="ZF_SWIM"/>
    <property type="match status" value="1"/>
</dbReference>
<evidence type="ECO:0000256" key="6">
    <source>
        <dbReference type="SAM" id="Phobius"/>
    </source>
</evidence>
<dbReference type="InterPro" id="IPR004332">
    <property type="entry name" value="Transposase_MuDR"/>
</dbReference>
<name>A0AAW2V2N3_SESRA</name>
<protein>
    <recommendedName>
        <fullName evidence="7">SWIM-type domain-containing protein</fullName>
    </recommendedName>
</protein>
<keyword evidence="6" id="KW-0812">Transmembrane</keyword>
<feature type="region of interest" description="Disordered" evidence="5">
    <location>
        <begin position="741"/>
        <end position="797"/>
    </location>
</feature>
<proteinExistence type="predicted"/>
<dbReference type="GO" id="GO:0008270">
    <property type="term" value="F:zinc ion binding"/>
    <property type="evidence" value="ECO:0007669"/>
    <property type="project" value="UniProtKB-KW"/>
</dbReference>
<dbReference type="EMBL" id="JACGWJ010000004">
    <property type="protein sequence ID" value="KAL0423709.1"/>
    <property type="molecule type" value="Genomic_DNA"/>
</dbReference>
<evidence type="ECO:0000256" key="4">
    <source>
        <dbReference type="PROSITE-ProRule" id="PRU00325"/>
    </source>
</evidence>
<keyword evidence="6" id="KW-1133">Transmembrane helix</keyword>
<reference evidence="8" key="2">
    <citation type="journal article" date="2024" name="Plant">
        <title>Genomic evolution and insights into agronomic trait innovations of Sesamum species.</title>
        <authorList>
            <person name="Miao H."/>
            <person name="Wang L."/>
            <person name="Qu L."/>
            <person name="Liu H."/>
            <person name="Sun Y."/>
            <person name="Le M."/>
            <person name="Wang Q."/>
            <person name="Wei S."/>
            <person name="Zheng Y."/>
            <person name="Lin W."/>
            <person name="Duan Y."/>
            <person name="Cao H."/>
            <person name="Xiong S."/>
            <person name="Wang X."/>
            <person name="Wei L."/>
            <person name="Li C."/>
            <person name="Ma Q."/>
            <person name="Ju M."/>
            <person name="Zhao R."/>
            <person name="Li G."/>
            <person name="Mu C."/>
            <person name="Tian Q."/>
            <person name="Mei H."/>
            <person name="Zhang T."/>
            <person name="Gao T."/>
            <person name="Zhang H."/>
        </authorList>
    </citation>
    <scope>NUCLEOTIDE SEQUENCE</scope>
    <source>
        <strain evidence="8">G02</strain>
    </source>
</reference>
<evidence type="ECO:0000256" key="5">
    <source>
        <dbReference type="SAM" id="MobiDB-lite"/>
    </source>
</evidence>
<dbReference type="PANTHER" id="PTHR31973">
    <property type="entry name" value="POLYPROTEIN, PUTATIVE-RELATED"/>
    <property type="match status" value="1"/>
</dbReference>
<accession>A0AAW2V2N3</accession>
<feature type="region of interest" description="Disordered" evidence="5">
    <location>
        <begin position="128"/>
        <end position="162"/>
    </location>
</feature>
<evidence type="ECO:0000256" key="1">
    <source>
        <dbReference type="ARBA" id="ARBA00022723"/>
    </source>
</evidence>
<evidence type="ECO:0000259" key="7">
    <source>
        <dbReference type="PROSITE" id="PS50966"/>
    </source>
</evidence>
<gene>
    <name evidence="8" type="ORF">Sradi_0905700</name>
</gene>
<reference evidence="8" key="1">
    <citation type="submission" date="2020-06" db="EMBL/GenBank/DDBJ databases">
        <authorList>
            <person name="Li T."/>
            <person name="Hu X."/>
            <person name="Zhang T."/>
            <person name="Song X."/>
            <person name="Zhang H."/>
            <person name="Dai N."/>
            <person name="Sheng W."/>
            <person name="Hou X."/>
            <person name="Wei L."/>
        </authorList>
    </citation>
    <scope>NUCLEOTIDE SEQUENCE</scope>
    <source>
        <strain evidence="8">G02</strain>
        <tissue evidence="8">Leaf</tissue>
    </source>
</reference>
<evidence type="ECO:0000256" key="2">
    <source>
        <dbReference type="ARBA" id="ARBA00022771"/>
    </source>
</evidence>
<evidence type="ECO:0000256" key="3">
    <source>
        <dbReference type="ARBA" id="ARBA00022833"/>
    </source>
</evidence>
<feature type="domain" description="SWIM-type" evidence="7">
    <location>
        <begin position="603"/>
        <end position="644"/>
    </location>
</feature>
<evidence type="ECO:0000313" key="8">
    <source>
        <dbReference type="EMBL" id="KAL0423709.1"/>
    </source>
</evidence>
<keyword evidence="2 4" id="KW-0863">Zinc-finger</keyword>
<dbReference type="PROSITE" id="PS51257">
    <property type="entry name" value="PROKAR_LIPOPROTEIN"/>
    <property type="match status" value="1"/>
</dbReference>
<organism evidence="8">
    <name type="scientific">Sesamum radiatum</name>
    <name type="common">Black benniseed</name>
    <dbReference type="NCBI Taxonomy" id="300843"/>
    <lineage>
        <taxon>Eukaryota</taxon>
        <taxon>Viridiplantae</taxon>
        <taxon>Streptophyta</taxon>
        <taxon>Embryophyta</taxon>
        <taxon>Tracheophyta</taxon>
        <taxon>Spermatophyta</taxon>
        <taxon>Magnoliopsida</taxon>
        <taxon>eudicotyledons</taxon>
        <taxon>Gunneridae</taxon>
        <taxon>Pentapetalae</taxon>
        <taxon>asterids</taxon>
        <taxon>lamiids</taxon>
        <taxon>Lamiales</taxon>
        <taxon>Pedaliaceae</taxon>
        <taxon>Sesamum</taxon>
    </lineage>
</organism>
<feature type="region of interest" description="Disordered" evidence="5">
    <location>
        <begin position="685"/>
        <end position="717"/>
    </location>
</feature>
<dbReference type="Pfam" id="PF10551">
    <property type="entry name" value="MULE"/>
    <property type="match status" value="1"/>
</dbReference>
<dbReference type="PANTHER" id="PTHR31973:SF191">
    <property type="entry name" value="OS05G0489400 PROTEIN"/>
    <property type="match status" value="1"/>
</dbReference>
<comment type="caution">
    <text evidence="8">The sequence shown here is derived from an EMBL/GenBank/DDBJ whole genome shotgun (WGS) entry which is preliminary data.</text>
</comment>
<dbReference type="InterPro" id="IPR007527">
    <property type="entry name" value="Znf_SWIM"/>
</dbReference>
<dbReference type="Pfam" id="PF04434">
    <property type="entry name" value="SWIM"/>
    <property type="match status" value="1"/>
</dbReference>
<keyword evidence="6" id="KW-0472">Membrane</keyword>
<feature type="transmembrane region" description="Helical" evidence="6">
    <location>
        <begin position="12"/>
        <end position="32"/>
    </location>
</feature>
<dbReference type="InterPro" id="IPR006564">
    <property type="entry name" value="Znf_PMZ"/>
</dbReference>
<dbReference type="Pfam" id="PF03108">
    <property type="entry name" value="DBD_Tnp_Mut"/>
    <property type="match status" value="1"/>
</dbReference>
<dbReference type="SMART" id="SM00575">
    <property type="entry name" value="ZnF_PMZ"/>
    <property type="match status" value="1"/>
</dbReference>
<dbReference type="AlphaFoldDB" id="A0AAW2V2N3"/>
<dbReference type="InterPro" id="IPR018289">
    <property type="entry name" value="MULE_transposase_dom"/>
</dbReference>
<keyword evidence="3" id="KW-0862">Zinc</keyword>
<feature type="compositionally biased region" description="Basic residues" evidence="5">
    <location>
        <begin position="787"/>
        <end position="797"/>
    </location>
</feature>
<keyword evidence="1" id="KW-0479">Metal-binding</keyword>
<feature type="compositionally biased region" description="Polar residues" evidence="5">
    <location>
        <begin position="752"/>
        <end position="786"/>
    </location>
</feature>
<sequence>MINKRLNFGINLGIACIWAVLVLRQILIYGIINHIGKNRVVEIFVEHLNEPEIDFSFLDNDNNSNPLLSQSSESECDDFGDSDYDMEEDDRLFEKWVDHDIEFDGEVGKGKSFDNQLFSDEMQNMIEGEHSEGGENSDEFQSVHGSDDEVTPKFPKFNPKTENKNPDLNLGLIFSSKKEAKFAIETHCLRRGMMYKFDRNDHRRLRARCKKEGCEWYVYVSPIQGDKSWQVKGYNSVHSKCSWNYNNNNIRSRWLGKTFVKKFKNNPKLGTNEFRSEICSSLKCNVSKQQAYRAKQKAINILLGSLKEQFSTIRNYCLELMRSNPRSTVVLKLTDNDEVQPTFSRLYVCFEACKQGFKNCRRVIGVDGCFLKGPQGGHLLTAVGVDPNNAMYPIAYAIVENENKDSWVWFLSLLQSDLELDEEYAWTFMSDKQKGLIPAFESLFPNAENRFCVRHLHSNMKRDGFTGQSLKNALWAAARATRIEEFKARMEQLKELDEDAYNWLVKKPANQWSRSHFSTLPKCDILLNNMCESFNAFILPARDKPIITLLETIRNLLMIRMQVNRDKARKWDFLLCPKIKSVLAKNIKEAAECIPIKSDDWHFQIIGPFDQHNVDLLSRSCSCRRWDLTGIPCRHTISAIWCRNEVPEDYVHDVYKVSTYLRCYEHAIQGVNGAELWPKCELPPPLPPKYENKPGRPKKMRRRQPDEPPAATNTTRLKKCSKSLKCGKCGVVGHNARTCNKRSGQAEEMPIGTSQPPSTQESNHTQSTSLEPFNAQSASSQPSTTVPRRKKLPVRKAGSKNMGLKLVGKSNNISSVNVNVTQSSRINSPIIVRGGMNFITLPNLRAALGTQQTEKGQSSHDK</sequence>